<dbReference type="Proteomes" id="UP000823941">
    <property type="component" value="Chromosome 28"/>
</dbReference>
<dbReference type="InterPro" id="IPR002659">
    <property type="entry name" value="Glyco_trans_31"/>
</dbReference>
<sequence>MCAFYHCVCDSPAPFFSSYMHFSVAGTGHLWFITASLPLWCVMYLTHCSLEPEWTREMFSMGHTRAHPELCPARGAGVRLLVLVLSARGHAARRQAVRLTWGHAGRRRDLRLAFLVGLPARPAPPAAAAAAAAWTTRDEDALYGDVIEANVSDAPQHRGLRALSMLEWALRHCALAQTLLKVDDDVFVHVVNMLRLAAAGGAGGVRGYLLRGAPAARAPGHPLYVSSAQLPGEWLPPHALPHCYLVGAAAWRPLLRAAWTARPVPPDQLLVTGLLAARAGLARHHEPALWPLADAANFSRALCLAAAGLKAQLHMWERMVLEAAQTEDTHIDTYPYPYL</sequence>
<evidence type="ECO:0000256" key="4">
    <source>
        <dbReference type="ARBA" id="ARBA00022679"/>
    </source>
</evidence>
<dbReference type="Gene3D" id="3.90.550.50">
    <property type="match status" value="1"/>
</dbReference>
<evidence type="ECO:0000256" key="10">
    <source>
        <dbReference type="RuleBase" id="RU363063"/>
    </source>
</evidence>
<comment type="caution">
    <text evidence="11">The sequence shown here is derived from an EMBL/GenBank/DDBJ whole genome shotgun (WGS) entry which is preliminary data.</text>
</comment>
<evidence type="ECO:0000256" key="7">
    <source>
        <dbReference type="ARBA" id="ARBA00022989"/>
    </source>
</evidence>
<organism evidence="11 12">
    <name type="scientific">Plutella xylostella</name>
    <name type="common">Diamondback moth</name>
    <name type="synonym">Plutella maculipennis</name>
    <dbReference type="NCBI Taxonomy" id="51655"/>
    <lineage>
        <taxon>Eukaryota</taxon>
        <taxon>Metazoa</taxon>
        <taxon>Ecdysozoa</taxon>
        <taxon>Arthropoda</taxon>
        <taxon>Hexapoda</taxon>
        <taxon>Insecta</taxon>
        <taxon>Pterygota</taxon>
        <taxon>Neoptera</taxon>
        <taxon>Endopterygota</taxon>
        <taxon>Lepidoptera</taxon>
        <taxon>Glossata</taxon>
        <taxon>Ditrysia</taxon>
        <taxon>Yponomeutoidea</taxon>
        <taxon>Plutellidae</taxon>
        <taxon>Plutella</taxon>
    </lineage>
</organism>
<comment type="similarity">
    <text evidence="2 10">Belongs to the glycosyltransferase 31 family.</text>
</comment>
<evidence type="ECO:0000256" key="5">
    <source>
        <dbReference type="ARBA" id="ARBA00022692"/>
    </source>
</evidence>
<reference evidence="11 12" key="1">
    <citation type="submission" date="2021-06" db="EMBL/GenBank/DDBJ databases">
        <title>A haploid diamondback moth (Plutella xylostella L.) genome assembly resolves 31 chromosomes and identifies a diamide resistance mutation.</title>
        <authorList>
            <person name="Ward C.M."/>
            <person name="Perry K.D."/>
            <person name="Baker G."/>
            <person name="Powis K."/>
            <person name="Heckel D.G."/>
            <person name="Baxter S.W."/>
        </authorList>
    </citation>
    <scope>NUCLEOTIDE SEQUENCE [LARGE SCALE GENOMIC DNA]</scope>
    <source>
        <strain evidence="11 12">LV</strain>
        <tissue evidence="11">Single pupa</tissue>
    </source>
</reference>
<evidence type="ECO:0000256" key="8">
    <source>
        <dbReference type="ARBA" id="ARBA00023034"/>
    </source>
</evidence>
<evidence type="ECO:0000313" key="11">
    <source>
        <dbReference type="EMBL" id="KAG7296809.1"/>
    </source>
</evidence>
<dbReference type="PANTHER" id="PTHR11214:SF378">
    <property type="entry name" value="BETA-1,3-GALACTOSYLTRANSFERASE 4"/>
    <property type="match status" value="1"/>
</dbReference>
<dbReference type="EC" id="2.4.1.-" evidence="10"/>
<protein>
    <recommendedName>
        <fullName evidence="10">Hexosyltransferase</fullName>
        <ecNumber evidence="10">2.4.1.-</ecNumber>
    </recommendedName>
</protein>
<evidence type="ECO:0000256" key="3">
    <source>
        <dbReference type="ARBA" id="ARBA00022676"/>
    </source>
</evidence>
<proteinExistence type="inferred from homology"/>
<evidence type="ECO:0000256" key="6">
    <source>
        <dbReference type="ARBA" id="ARBA00022968"/>
    </source>
</evidence>
<comment type="subcellular location">
    <subcellularLocation>
        <location evidence="1 10">Golgi apparatus membrane</location>
        <topology evidence="1 10">Single-pass type II membrane protein</topology>
    </subcellularLocation>
</comment>
<evidence type="ECO:0000256" key="9">
    <source>
        <dbReference type="ARBA" id="ARBA00023136"/>
    </source>
</evidence>
<evidence type="ECO:0000256" key="2">
    <source>
        <dbReference type="ARBA" id="ARBA00008661"/>
    </source>
</evidence>
<keyword evidence="4" id="KW-0808">Transferase</keyword>
<keyword evidence="3 10" id="KW-0328">Glycosyltransferase</keyword>
<dbReference type="EMBL" id="JAHIBW010000028">
    <property type="protein sequence ID" value="KAG7296809.1"/>
    <property type="molecule type" value="Genomic_DNA"/>
</dbReference>
<keyword evidence="5" id="KW-0812">Transmembrane</keyword>
<gene>
    <name evidence="11" type="ORF">JYU34_020751</name>
</gene>
<evidence type="ECO:0000313" key="12">
    <source>
        <dbReference type="Proteomes" id="UP000823941"/>
    </source>
</evidence>
<keyword evidence="9" id="KW-0472">Membrane</keyword>
<accession>A0ABQ7PWE6</accession>
<keyword evidence="6" id="KW-0735">Signal-anchor</keyword>
<dbReference type="PANTHER" id="PTHR11214">
    <property type="entry name" value="BETA-1,3-N-ACETYLGLUCOSAMINYLTRANSFERASE"/>
    <property type="match status" value="1"/>
</dbReference>
<keyword evidence="7" id="KW-1133">Transmembrane helix</keyword>
<keyword evidence="12" id="KW-1185">Reference proteome</keyword>
<dbReference type="Pfam" id="PF01762">
    <property type="entry name" value="Galactosyl_T"/>
    <property type="match status" value="1"/>
</dbReference>
<evidence type="ECO:0000256" key="1">
    <source>
        <dbReference type="ARBA" id="ARBA00004323"/>
    </source>
</evidence>
<name>A0ABQ7PWE6_PLUXY</name>
<keyword evidence="8 10" id="KW-0333">Golgi apparatus</keyword>